<evidence type="ECO:0000313" key="2">
    <source>
        <dbReference type="Proteomes" id="UP000683925"/>
    </source>
</evidence>
<sequence length="658" mass="78278">MLLHHAIRIVEKNNSVNDSSNLTNLDFRLINVNTGKKYDYPVFGKQCTHFSVDKLIDLQDVVDGFNSQSRNYKCPHCPIVYEEVSDFTPHDLNKRIIQEFHPLTDRISVLHGILLSHIKRNKKRFGDPLTSSKIEKQIKQLLTYNKEDQYQNASSILNLALNDQRFQLNNQFQFQSLCLLDNVNITIPVRHKDCKHIEAYELTSLICYQIENFKDLKNKQLQERESNQYLRCIKTDCKSMFPLISDQQLLDCLVVDFQFLQTIKKSYPGNQLYIVSKQDRNQVTLTDFIVNSNNNKDTFIRAYWMKKENQPELDSLFTYPEFQRIVLEKMATIMNQELHKTVKDKINLYKHSNCLMKLQDQSGDMVEYPARCFNCPIQLETQSSQNEKKIPLLNWDIRTFVAYVVHKQKMAQVNKQNSEKLKCPLCQTEFKKNLVQIQFNNELIYYDAQLYSKMQINIKKIRDEPNNQFNYQGKEYLLENFKNLWKYTLEDFLSDEANRENIKIQYESVKCHNYKDLFIKDPLINFKCKKQIRFNFDYFYKLFAQNKFSFTNGIKLCQCEGQECQPVTEIEEQLYYDKVWIEAYSQKPLHCNCEYGFSYDLTTNEFKELKKGEFVLKQLTPPIVRHIREDETFERGLSFKNTTGQMQKIRQQSLMEQQ</sequence>
<dbReference type="OrthoDB" id="306379at2759"/>
<dbReference type="EMBL" id="CAJJDP010000028">
    <property type="protein sequence ID" value="CAD8154071.1"/>
    <property type="molecule type" value="Genomic_DNA"/>
</dbReference>
<accession>A0A8S1TIU7</accession>
<gene>
    <name evidence="1" type="ORF">POCTA_138.1.T0280346</name>
</gene>
<organism evidence="1 2">
    <name type="scientific">Paramecium octaurelia</name>
    <dbReference type="NCBI Taxonomy" id="43137"/>
    <lineage>
        <taxon>Eukaryota</taxon>
        <taxon>Sar</taxon>
        <taxon>Alveolata</taxon>
        <taxon>Ciliophora</taxon>
        <taxon>Intramacronucleata</taxon>
        <taxon>Oligohymenophorea</taxon>
        <taxon>Peniculida</taxon>
        <taxon>Parameciidae</taxon>
        <taxon>Paramecium</taxon>
    </lineage>
</organism>
<comment type="caution">
    <text evidence="1">The sequence shown here is derived from an EMBL/GenBank/DDBJ whole genome shotgun (WGS) entry which is preliminary data.</text>
</comment>
<dbReference type="Proteomes" id="UP000683925">
    <property type="component" value="Unassembled WGS sequence"/>
</dbReference>
<name>A0A8S1TIU7_PAROT</name>
<reference evidence="1" key="1">
    <citation type="submission" date="2021-01" db="EMBL/GenBank/DDBJ databases">
        <authorList>
            <consortium name="Genoscope - CEA"/>
            <person name="William W."/>
        </authorList>
    </citation>
    <scope>NUCLEOTIDE SEQUENCE</scope>
</reference>
<keyword evidence="2" id="KW-1185">Reference proteome</keyword>
<dbReference type="AlphaFoldDB" id="A0A8S1TIU7"/>
<evidence type="ECO:0000313" key="1">
    <source>
        <dbReference type="EMBL" id="CAD8154071.1"/>
    </source>
</evidence>
<proteinExistence type="predicted"/>
<protein>
    <submittedName>
        <fullName evidence="1">Uncharacterized protein</fullName>
    </submittedName>
</protein>